<feature type="signal peptide" evidence="9">
    <location>
        <begin position="1"/>
        <end position="20"/>
    </location>
</feature>
<evidence type="ECO:0000256" key="2">
    <source>
        <dbReference type="ARBA" id="ARBA00004418"/>
    </source>
</evidence>
<dbReference type="Proteomes" id="UP000292639">
    <property type="component" value="Unassembled WGS sequence"/>
</dbReference>
<gene>
    <name evidence="11" type="primary">azu</name>
    <name evidence="11" type="ORF">DNJ96_05435</name>
</gene>
<dbReference type="FunFam" id="2.60.40.420:FF:000040">
    <property type="entry name" value="Azurin"/>
    <property type="match status" value="1"/>
</dbReference>
<dbReference type="InterPro" id="IPR008972">
    <property type="entry name" value="Cupredoxin"/>
</dbReference>
<dbReference type="PANTHER" id="PTHR38439">
    <property type="entry name" value="AURACYANIN-B"/>
    <property type="match status" value="1"/>
</dbReference>
<dbReference type="Pfam" id="PF00127">
    <property type="entry name" value="Copper-bind"/>
    <property type="match status" value="1"/>
</dbReference>
<evidence type="ECO:0000256" key="7">
    <source>
        <dbReference type="ARBA" id="ARBA00022982"/>
    </source>
</evidence>
<dbReference type="SUPFAM" id="SSF49503">
    <property type="entry name" value="Cupredoxins"/>
    <property type="match status" value="1"/>
</dbReference>
<evidence type="ECO:0000256" key="8">
    <source>
        <dbReference type="ARBA" id="ARBA00023008"/>
    </source>
</evidence>
<sequence length="149" mass="15996">MIRKVLVASVLAMAAAPVFAADCSVTVTGTDQMTWDVKNIDVSKSCKEFTVNLKHSGSMPKQVMGHNWVLAKAGDFQPVSSEGMAQGLDKNYVNDADARVLAHSKVIGGGESDSITFDVSKLAAGEEYTYFCSFPGHFSIMRGTLKLVD</sequence>
<feature type="chain" id="PRO_5020953529" description="Azurin" evidence="9">
    <location>
        <begin position="21"/>
        <end position="149"/>
    </location>
</feature>
<accession>A0A4Q9RDU9</accession>
<dbReference type="GO" id="GO:0042597">
    <property type="term" value="C:periplasmic space"/>
    <property type="evidence" value="ECO:0007669"/>
    <property type="project" value="UniProtKB-SubCell"/>
</dbReference>
<keyword evidence="12" id="KW-1185">Reference proteome</keyword>
<evidence type="ECO:0000256" key="5">
    <source>
        <dbReference type="ARBA" id="ARBA00022723"/>
    </source>
</evidence>
<dbReference type="RefSeq" id="WP_131185619.1">
    <property type="nucleotide sequence ID" value="NZ_QJUO01000032.1"/>
</dbReference>
<keyword evidence="6 9" id="KW-0574">Periplasm</keyword>
<feature type="domain" description="Blue (type 1) copper" evidence="10">
    <location>
        <begin position="22"/>
        <end position="147"/>
    </location>
</feature>
<keyword evidence="8 9" id="KW-0186">Copper</keyword>
<keyword evidence="9" id="KW-0732">Signal</keyword>
<comment type="function">
    <text evidence="1 9">Transfers electrons from cytochrome c551 to cytochrome oxidase.</text>
</comment>
<name>A0A4Q9RDU9_9GAMM</name>
<evidence type="ECO:0000259" key="10">
    <source>
        <dbReference type="Pfam" id="PF00127"/>
    </source>
</evidence>
<dbReference type="NCBIfam" id="TIGR02695">
    <property type="entry name" value="azurin"/>
    <property type="match status" value="1"/>
</dbReference>
<protein>
    <recommendedName>
        <fullName evidence="3 9">Azurin</fullName>
    </recommendedName>
</protein>
<comment type="subcellular location">
    <subcellularLocation>
        <location evidence="2 9">Periplasm</location>
    </subcellularLocation>
</comment>
<evidence type="ECO:0000256" key="9">
    <source>
        <dbReference type="RuleBase" id="RU363017"/>
    </source>
</evidence>
<dbReference type="Gene3D" id="2.60.40.420">
    <property type="entry name" value="Cupredoxins - blue copper proteins"/>
    <property type="match status" value="1"/>
</dbReference>
<evidence type="ECO:0000256" key="3">
    <source>
        <dbReference type="ARBA" id="ARBA00014744"/>
    </source>
</evidence>
<dbReference type="GO" id="GO:0009055">
    <property type="term" value="F:electron transfer activity"/>
    <property type="evidence" value="ECO:0007669"/>
    <property type="project" value="InterPro"/>
</dbReference>
<dbReference type="InterPro" id="IPR000923">
    <property type="entry name" value="BlueCu_1"/>
</dbReference>
<proteinExistence type="predicted"/>
<dbReference type="CDD" id="cd13922">
    <property type="entry name" value="Azurin"/>
    <property type="match status" value="1"/>
</dbReference>
<dbReference type="EMBL" id="QJUP01000004">
    <property type="protein sequence ID" value="TBU98682.1"/>
    <property type="molecule type" value="Genomic_DNA"/>
</dbReference>
<evidence type="ECO:0000256" key="4">
    <source>
        <dbReference type="ARBA" id="ARBA00022448"/>
    </source>
</evidence>
<evidence type="ECO:0000256" key="1">
    <source>
        <dbReference type="ARBA" id="ARBA00002770"/>
    </source>
</evidence>
<evidence type="ECO:0000256" key="6">
    <source>
        <dbReference type="ARBA" id="ARBA00022764"/>
    </source>
</evidence>
<dbReference type="GO" id="GO:0005507">
    <property type="term" value="F:copper ion binding"/>
    <property type="evidence" value="ECO:0007669"/>
    <property type="project" value="UniProtKB-UniRule"/>
</dbReference>
<dbReference type="InterPro" id="IPR014068">
    <property type="entry name" value="Azurin"/>
</dbReference>
<reference evidence="11 12" key="1">
    <citation type="submission" date="2018-06" db="EMBL/GenBank/DDBJ databases">
        <title>Three novel Pseudomonas species isolated from symptomatic oak.</title>
        <authorList>
            <person name="Bueno-Gonzalez V."/>
            <person name="Brady C."/>
        </authorList>
    </citation>
    <scope>NUCLEOTIDE SEQUENCE [LARGE SCALE GENOMIC DNA]</scope>
    <source>
        <strain evidence="11 12">P17C</strain>
    </source>
</reference>
<dbReference type="InterPro" id="IPR028871">
    <property type="entry name" value="BlueCu_1_BS"/>
</dbReference>
<keyword evidence="4 9" id="KW-0813">Transport</keyword>
<organism evidence="11 12">
    <name type="scientific">Stutzerimonas kirkiae</name>
    <dbReference type="NCBI Taxonomy" id="2211392"/>
    <lineage>
        <taxon>Bacteria</taxon>
        <taxon>Pseudomonadati</taxon>
        <taxon>Pseudomonadota</taxon>
        <taxon>Gammaproteobacteria</taxon>
        <taxon>Pseudomonadales</taxon>
        <taxon>Pseudomonadaceae</taxon>
        <taxon>Stutzerimonas</taxon>
    </lineage>
</organism>
<dbReference type="AlphaFoldDB" id="A0A4Q9RDU9"/>
<keyword evidence="5 9" id="KW-0479">Metal-binding</keyword>
<dbReference type="PANTHER" id="PTHR38439:SF2">
    <property type="entry name" value="OUTER MEMBRANE PROTEIN H.8"/>
    <property type="match status" value="1"/>
</dbReference>
<evidence type="ECO:0000313" key="11">
    <source>
        <dbReference type="EMBL" id="TBU98682.1"/>
    </source>
</evidence>
<evidence type="ECO:0000313" key="12">
    <source>
        <dbReference type="Proteomes" id="UP000292639"/>
    </source>
</evidence>
<comment type="caution">
    <text evidence="11">The sequence shown here is derived from an EMBL/GenBank/DDBJ whole genome shotgun (WGS) entry which is preliminary data.</text>
</comment>
<dbReference type="InterPro" id="IPR050845">
    <property type="entry name" value="Cu-binding_ET"/>
</dbReference>
<dbReference type="PROSITE" id="PS00196">
    <property type="entry name" value="COPPER_BLUE"/>
    <property type="match status" value="1"/>
</dbReference>
<keyword evidence="7 9" id="KW-0249">Electron transport</keyword>